<dbReference type="EMBL" id="GBXM01098590">
    <property type="protein sequence ID" value="JAH09987.1"/>
    <property type="molecule type" value="Transcribed_RNA"/>
</dbReference>
<proteinExistence type="predicted"/>
<sequence length="30" mass="3597">MQCLNSQLPNPETTIYQRVLDYYCVCVLWC</sequence>
<evidence type="ECO:0000313" key="1">
    <source>
        <dbReference type="EMBL" id="JAH09987.1"/>
    </source>
</evidence>
<reference evidence="1" key="2">
    <citation type="journal article" date="2015" name="Fish Shellfish Immunol.">
        <title>Early steps in the European eel (Anguilla anguilla)-Vibrio vulnificus interaction in the gills: Role of the RtxA13 toxin.</title>
        <authorList>
            <person name="Callol A."/>
            <person name="Pajuelo D."/>
            <person name="Ebbesson L."/>
            <person name="Teles M."/>
            <person name="MacKenzie S."/>
            <person name="Amaro C."/>
        </authorList>
    </citation>
    <scope>NUCLEOTIDE SEQUENCE</scope>
</reference>
<name>A0A0E9Q0E3_ANGAN</name>
<protein>
    <submittedName>
        <fullName evidence="1">Uncharacterized protein</fullName>
    </submittedName>
</protein>
<dbReference type="AlphaFoldDB" id="A0A0E9Q0E3"/>
<accession>A0A0E9Q0E3</accession>
<organism evidence="1">
    <name type="scientific">Anguilla anguilla</name>
    <name type="common">European freshwater eel</name>
    <name type="synonym">Muraena anguilla</name>
    <dbReference type="NCBI Taxonomy" id="7936"/>
    <lineage>
        <taxon>Eukaryota</taxon>
        <taxon>Metazoa</taxon>
        <taxon>Chordata</taxon>
        <taxon>Craniata</taxon>
        <taxon>Vertebrata</taxon>
        <taxon>Euteleostomi</taxon>
        <taxon>Actinopterygii</taxon>
        <taxon>Neopterygii</taxon>
        <taxon>Teleostei</taxon>
        <taxon>Anguilliformes</taxon>
        <taxon>Anguillidae</taxon>
        <taxon>Anguilla</taxon>
    </lineage>
</organism>
<reference evidence="1" key="1">
    <citation type="submission" date="2014-11" db="EMBL/GenBank/DDBJ databases">
        <authorList>
            <person name="Amaro Gonzalez C."/>
        </authorList>
    </citation>
    <scope>NUCLEOTIDE SEQUENCE</scope>
</reference>